<organism evidence="1 2">
    <name type="scientific">Pseudomonas brassicacearum</name>
    <dbReference type="NCBI Taxonomy" id="930166"/>
    <lineage>
        <taxon>Bacteria</taxon>
        <taxon>Pseudomonadati</taxon>
        <taxon>Pseudomonadota</taxon>
        <taxon>Gammaproteobacteria</taxon>
        <taxon>Pseudomonadales</taxon>
        <taxon>Pseudomonadaceae</taxon>
        <taxon>Pseudomonas</taxon>
    </lineage>
</organism>
<dbReference type="RefSeq" id="WP_123583900.1">
    <property type="nucleotide sequence ID" value="NZ_MOBI01000021.1"/>
</dbReference>
<name>A0A423GNM7_9PSED</name>
<dbReference type="Proteomes" id="UP000284684">
    <property type="component" value="Unassembled WGS sequence"/>
</dbReference>
<gene>
    <name evidence="1" type="ORF">BK658_19705</name>
</gene>
<protein>
    <submittedName>
        <fullName evidence="1">Uncharacterized protein</fullName>
    </submittedName>
</protein>
<accession>A0A423GNM7</accession>
<sequence length="163" mass="18367">MMKMIVKTAVGNPRLPLRVLAGGILLLALMPVGFDLYHANLLEQAAKRLDRTSVAVNAQRSADQASFAMLGARLMALQVNEAPQHGRTVERLLQLREAAVNDQLAHISRLEYVQGEWQLEVLVKSFEDIDELQRRWQTLGFRVDVDRVRKSEQGVQVQINLKG</sequence>
<reference evidence="1 2" key="1">
    <citation type="submission" date="2016-10" db="EMBL/GenBank/DDBJ databases">
        <title>Comparative genome analysis of multiple Pseudomonas spp. focuses on biocontrol and plant growth promoting traits.</title>
        <authorList>
            <person name="Tao X.-Y."/>
            <person name="Taylor C.G."/>
        </authorList>
    </citation>
    <scope>NUCLEOTIDE SEQUENCE [LARGE SCALE GENOMIC DNA]</scope>
    <source>
        <strain evidence="1 2">37D10</strain>
    </source>
</reference>
<evidence type="ECO:0000313" key="2">
    <source>
        <dbReference type="Proteomes" id="UP000284684"/>
    </source>
</evidence>
<dbReference type="EMBL" id="MOBI01000021">
    <property type="protein sequence ID" value="ROM93886.1"/>
    <property type="molecule type" value="Genomic_DNA"/>
</dbReference>
<dbReference type="AlphaFoldDB" id="A0A423GNM7"/>
<comment type="caution">
    <text evidence="1">The sequence shown here is derived from an EMBL/GenBank/DDBJ whole genome shotgun (WGS) entry which is preliminary data.</text>
</comment>
<evidence type="ECO:0000313" key="1">
    <source>
        <dbReference type="EMBL" id="ROM93886.1"/>
    </source>
</evidence>
<proteinExistence type="predicted"/>